<dbReference type="Pfam" id="PF00378">
    <property type="entry name" value="ECH_1"/>
    <property type="match status" value="1"/>
</dbReference>
<evidence type="ECO:0000256" key="2">
    <source>
        <dbReference type="ARBA" id="ARBA00005254"/>
    </source>
</evidence>
<dbReference type="Proteomes" id="UP000028488">
    <property type="component" value="Chromosome"/>
</dbReference>
<dbReference type="RefSeq" id="WP_128638792.1">
    <property type="nucleotide sequence ID" value="NZ_CP008947.1"/>
</dbReference>
<dbReference type="PANTHER" id="PTHR43802">
    <property type="entry name" value="ENOYL-COA HYDRATASE"/>
    <property type="match status" value="1"/>
</dbReference>
<keyword evidence="3" id="KW-0443">Lipid metabolism</keyword>
<dbReference type="Gene3D" id="3.90.226.10">
    <property type="entry name" value="2-enoyl-CoA Hydratase, Chain A, domain 1"/>
    <property type="match status" value="1"/>
</dbReference>
<dbReference type="InterPro" id="IPR001753">
    <property type="entry name" value="Enoyl-CoA_hydra/iso"/>
</dbReference>
<dbReference type="GO" id="GO:0004300">
    <property type="term" value="F:enoyl-CoA hydratase activity"/>
    <property type="evidence" value="ECO:0007669"/>
    <property type="project" value="UniProtKB-EC"/>
</dbReference>
<dbReference type="SUPFAM" id="SSF52096">
    <property type="entry name" value="ClpP/crotonase"/>
    <property type="match status" value="1"/>
</dbReference>
<dbReference type="PROSITE" id="PS00166">
    <property type="entry name" value="ENOYL_COA_HYDRATASE"/>
    <property type="match status" value="1"/>
</dbReference>
<proteinExistence type="inferred from homology"/>
<dbReference type="eggNOG" id="COG1024">
    <property type="taxonomic scope" value="Bacteria"/>
</dbReference>
<evidence type="ECO:0000256" key="1">
    <source>
        <dbReference type="ARBA" id="ARBA00002994"/>
    </source>
</evidence>
<evidence type="ECO:0000256" key="4">
    <source>
        <dbReference type="ARBA" id="ARBA00023709"/>
    </source>
</evidence>
<dbReference type="GO" id="GO:0006631">
    <property type="term" value="P:fatty acid metabolic process"/>
    <property type="evidence" value="ECO:0007669"/>
    <property type="project" value="UniProtKB-KW"/>
</dbReference>
<comment type="similarity">
    <text evidence="2 6">Belongs to the enoyl-CoA hydratase/isomerase family.</text>
</comment>
<sequence>MTTSTDDLVRTEHRGEVAWLTINRPKKLNALSVELMQELAQALTVAEADPAIKVVVLQGGEKAFSVGYDIAQEVEMGVSTAEQWHAGLTNNIGLSMQVWRLKKPVIAAVSGWCLAGGCELAMACDLIIATDDAQFGEPEIRFGSGPVTLLMPFLLGQKATNELLYTGDIIDAERAATLGMVNRVVAKTDLEATVDVLARKIALTPLSILRYTKRAITRAYDAMGLTSAVESNLDIAAVLNSAETPERAEFTELVASKGLGAALAWRDERYGAVEQ</sequence>
<dbReference type="PANTHER" id="PTHR43802:SF1">
    <property type="entry name" value="IP11341P-RELATED"/>
    <property type="match status" value="1"/>
</dbReference>
<accession>A0A076EL62</accession>
<comment type="catalytic activity">
    <reaction evidence="5">
        <text>a 4-saturated-(3S)-3-hydroxyacyl-CoA = a (3E)-enoyl-CoA + H2O</text>
        <dbReference type="Rhea" id="RHEA:20724"/>
        <dbReference type="ChEBI" id="CHEBI:15377"/>
        <dbReference type="ChEBI" id="CHEBI:58521"/>
        <dbReference type="ChEBI" id="CHEBI:137480"/>
        <dbReference type="EC" id="4.2.1.17"/>
    </reaction>
</comment>
<evidence type="ECO:0000256" key="6">
    <source>
        <dbReference type="RuleBase" id="RU003707"/>
    </source>
</evidence>
<organism evidence="7 8">
    <name type="scientific">Rhodococcus opacus</name>
    <name type="common">Nocardia opaca</name>
    <dbReference type="NCBI Taxonomy" id="37919"/>
    <lineage>
        <taxon>Bacteria</taxon>
        <taxon>Bacillati</taxon>
        <taxon>Actinomycetota</taxon>
        <taxon>Actinomycetes</taxon>
        <taxon>Mycobacteriales</taxon>
        <taxon>Nocardiaceae</taxon>
        <taxon>Rhodococcus</taxon>
    </lineage>
</organism>
<keyword evidence="3" id="KW-0276">Fatty acid metabolism</keyword>
<dbReference type="InterPro" id="IPR029045">
    <property type="entry name" value="ClpP/crotonase-like_dom_sf"/>
</dbReference>
<dbReference type="CDD" id="cd06558">
    <property type="entry name" value="crotonase-like"/>
    <property type="match status" value="1"/>
</dbReference>
<dbReference type="InterPro" id="IPR018376">
    <property type="entry name" value="Enoyl-CoA_hyd/isom_CS"/>
</dbReference>
<evidence type="ECO:0000256" key="3">
    <source>
        <dbReference type="ARBA" id="ARBA00022832"/>
    </source>
</evidence>
<evidence type="ECO:0000313" key="8">
    <source>
        <dbReference type="Proteomes" id="UP000028488"/>
    </source>
</evidence>
<dbReference type="EMBL" id="CP008947">
    <property type="protein sequence ID" value="AII04149.1"/>
    <property type="molecule type" value="Genomic_DNA"/>
</dbReference>
<dbReference type="AlphaFoldDB" id="A0A076EL62"/>
<protein>
    <submittedName>
        <fullName evidence="7">Enoyl-CoA hydratase</fullName>
    </submittedName>
</protein>
<reference evidence="7 8" key="1">
    <citation type="submission" date="2014-07" db="EMBL/GenBank/DDBJ databases">
        <title>Genome Sequence of Rhodococcus opacus Strain R7, a Biodegrader of Mono- and Polycyclic Aromatic Hydrocarbons.</title>
        <authorList>
            <person name="Di Gennaro P."/>
            <person name="Zampolli J."/>
            <person name="Presti I."/>
            <person name="Cappelletti M."/>
            <person name="D'Ursi P."/>
            <person name="Orro A."/>
            <person name="Mezzelani A."/>
            <person name="Milanesi L."/>
        </authorList>
    </citation>
    <scope>NUCLEOTIDE SEQUENCE [LARGE SCALE GENOMIC DNA]</scope>
    <source>
        <strain evidence="7 8">R7</strain>
    </source>
</reference>
<comment type="function">
    <text evidence="1">Could possibly oxidize fatty acids using specific components.</text>
</comment>
<gene>
    <name evidence="7" type="ORF">EP51_05895</name>
</gene>
<evidence type="ECO:0000256" key="5">
    <source>
        <dbReference type="ARBA" id="ARBA00023717"/>
    </source>
</evidence>
<name>A0A076EL62_RHOOP</name>
<comment type="catalytic activity">
    <reaction evidence="4">
        <text>a (3S)-3-hydroxyacyl-CoA = a (2E)-enoyl-CoA + H2O</text>
        <dbReference type="Rhea" id="RHEA:16105"/>
        <dbReference type="ChEBI" id="CHEBI:15377"/>
        <dbReference type="ChEBI" id="CHEBI:57318"/>
        <dbReference type="ChEBI" id="CHEBI:58856"/>
        <dbReference type="EC" id="4.2.1.17"/>
    </reaction>
</comment>
<evidence type="ECO:0000313" key="7">
    <source>
        <dbReference type="EMBL" id="AII04149.1"/>
    </source>
</evidence>